<organism evidence="2 3">
    <name type="scientific">Brassicogethes aeneus</name>
    <name type="common">Rape pollen beetle</name>
    <name type="synonym">Meligethes aeneus</name>
    <dbReference type="NCBI Taxonomy" id="1431903"/>
    <lineage>
        <taxon>Eukaryota</taxon>
        <taxon>Metazoa</taxon>
        <taxon>Ecdysozoa</taxon>
        <taxon>Arthropoda</taxon>
        <taxon>Hexapoda</taxon>
        <taxon>Insecta</taxon>
        <taxon>Pterygota</taxon>
        <taxon>Neoptera</taxon>
        <taxon>Endopterygota</taxon>
        <taxon>Coleoptera</taxon>
        <taxon>Polyphaga</taxon>
        <taxon>Cucujiformia</taxon>
        <taxon>Nitidulidae</taxon>
        <taxon>Meligethinae</taxon>
        <taxon>Brassicogethes</taxon>
    </lineage>
</organism>
<dbReference type="Proteomes" id="UP001154078">
    <property type="component" value="Chromosome 7"/>
</dbReference>
<dbReference type="OrthoDB" id="6578444at2759"/>
<accession>A0A9P0BBG1</accession>
<dbReference type="AlphaFoldDB" id="A0A9P0BBG1"/>
<keyword evidence="3" id="KW-1185">Reference proteome</keyword>
<feature type="region of interest" description="Disordered" evidence="1">
    <location>
        <begin position="1"/>
        <end position="23"/>
    </location>
</feature>
<evidence type="ECO:0000313" key="3">
    <source>
        <dbReference type="Proteomes" id="UP001154078"/>
    </source>
</evidence>
<name>A0A9P0BBG1_BRAAE</name>
<feature type="compositionally biased region" description="Basic and acidic residues" evidence="1">
    <location>
        <begin position="12"/>
        <end position="23"/>
    </location>
</feature>
<protein>
    <submittedName>
        <fullName evidence="2">Uncharacterized protein</fullName>
    </submittedName>
</protein>
<evidence type="ECO:0000313" key="2">
    <source>
        <dbReference type="EMBL" id="CAH0559930.1"/>
    </source>
</evidence>
<evidence type="ECO:0000256" key="1">
    <source>
        <dbReference type="SAM" id="MobiDB-lite"/>
    </source>
</evidence>
<feature type="compositionally biased region" description="Acidic residues" evidence="1">
    <location>
        <begin position="1"/>
        <end position="11"/>
    </location>
</feature>
<reference evidence="2" key="1">
    <citation type="submission" date="2021-12" db="EMBL/GenBank/DDBJ databases">
        <authorList>
            <person name="King R."/>
        </authorList>
    </citation>
    <scope>NUCLEOTIDE SEQUENCE</scope>
</reference>
<sequence length="312" mass="36395">MADDEPEEQTEVETKDKAEEAKTESAIIYKKETRERKSYGVSRVQVMPGLAADYSTSYDEEINYTPFVPTLSEDIFIYIPMTYVFRIPQFNVKKKVKNLNAKSPPFHILFDHCVAVMWVLLSDGSFECPMGISQLQWAYNFLKTIRLSNGLHSDDTRIMLQTISELLRKAYAMLSPELNTIENANKNINYYDVFGTVEDIEKKPISVSYEEMKKRGDDVITVNRATAEPPLSEEELRQKIDQLIEDMEDFEHLEQERREKLIKDFIKYKDQIQKRCEEQMETLLAIQSIMKEVSPELFPEDPPNPCKMEEEN</sequence>
<dbReference type="EMBL" id="OV121138">
    <property type="protein sequence ID" value="CAH0559930.1"/>
    <property type="molecule type" value="Genomic_DNA"/>
</dbReference>
<proteinExistence type="predicted"/>
<gene>
    <name evidence="2" type="ORF">MELIAE_LOCUS9798</name>
</gene>